<dbReference type="Proteomes" id="UP000317650">
    <property type="component" value="Chromosome 8"/>
</dbReference>
<organism evidence="2 3">
    <name type="scientific">Musa balbisiana</name>
    <name type="common">Banana</name>
    <dbReference type="NCBI Taxonomy" id="52838"/>
    <lineage>
        <taxon>Eukaryota</taxon>
        <taxon>Viridiplantae</taxon>
        <taxon>Streptophyta</taxon>
        <taxon>Embryophyta</taxon>
        <taxon>Tracheophyta</taxon>
        <taxon>Spermatophyta</taxon>
        <taxon>Magnoliopsida</taxon>
        <taxon>Liliopsida</taxon>
        <taxon>Zingiberales</taxon>
        <taxon>Musaceae</taxon>
        <taxon>Musa</taxon>
    </lineage>
</organism>
<accession>A0A4S8K5D8</accession>
<dbReference type="AlphaFoldDB" id="A0A4S8K5D8"/>
<proteinExistence type="predicted"/>
<evidence type="ECO:0000313" key="2">
    <source>
        <dbReference type="EMBL" id="THU70028.1"/>
    </source>
</evidence>
<keyword evidence="3" id="KW-1185">Reference proteome</keyword>
<dbReference type="EMBL" id="PYDT01000002">
    <property type="protein sequence ID" value="THU70028.1"/>
    <property type="molecule type" value="Genomic_DNA"/>
</dbReference>
<sequence>MWVLVPISVAGSTYGRRASDGREDEPVDGGGAAGDGGGAGEDLRTRSEPKLIGNKIARWCPYDIKNDDPLVLARKEKEYVDARPRLSLFLY</sequence>
<reference evidence="2 3" key="1">
    <citation type="journal article" date="2019" name="Nat. Plants">
        <title>Genome sequencing of Musa balbisiana reveals subgenome evolution and function divergence in polyploid bananas.</title>
        <authorList>
            <person name="Yao X."/>
        </authorList>
    </citation>
    <scope>NUCLEOTIDE SEQUENCE [LARGE SCALE GENOMIC DNA]</scope>
    <source>
        <strain evidence="3">cv. DH-PKW</strain>
        <tissue evidence="2">Leaves</tissue>
    </source>
</reference>
<evidence type="ECO:0000313" key="3">
    <source>
        <dbReference type="Proteomes" id="UP000317650"/>
    </source>
</evidence>
<evidence type="ECO:0000256" key="1">
    <source>
        <dbReference type="SAM" id="MobiDB-lite"/>
    </source>
</evidence>
<gene>
    <name evidence="2" type="ORF">C4D60_Mb08t20670</name>
</gene>
<name>A0A4S8K5D8_MUSBA</name>
<comment type="caution">
    <text evidence="2">The sequence shown here is derived from an EMBL/GenBank/DDBJ whole genome shotgun (WGS) entry which is preliminary data.</text>
</comment>
<feature type="compositionally biased region" description="Gly residues" evidence="1">
    <location>
        <begin position="28"/>
        <end position="40"/>
    </location>
</feature>
<feature type="region of interest" description="Disordered" evidence="1">
    <location>
        <begin position="13"/>
        <end position="46"/>
    </location>
</feature>
<dbReference type="STRING" id="52838.A0A4S8K5D8"/>
<protein>
    <submittedName>
        <fullName evidence="2">Uncharacterized protein</fullName>
    </submittedName>
</protein>